<organism evidence="7 9">
    <name type="scientific">Staphylococcus microti</name>
    <dbReference type="NCBI Taxonomy" id="569857"/>
    <lineage>
        <taxon>Bacteria</taxon>
        <taxon>Bacillati</taxon>
        <taxon>Bacillota</taxon>
        <taxon>Bacilli</taxon>
        <taxon>Bacillales</taxon>
        <taxon>Staphylococcaceae</taxon>
        <taxon>Staphylococcus</taxon>
    </lineage>
</organism>
<keyword evidence="7" id="KW-0808">Transferase</keyword>
<dbReference type="PROSITE" id="PS00600">
    <property type="entry name" value="AA_TRANSFER_CLASS_3"/>
    <property type="match status" value="1"/>
</dbReference>
<evidence type="ECO:0000313" key="9">
    <source>
        <dbReference type="Proteomes" id="UP000254100"/>
    </source>
</evidence>
<dbReference type="EC" id="2.6.1.19" evidence="7"/>
<proteinExistence type="inferred from homology"/>
<keyword evidence="3" id="KW-0963">Cytoplasm</keyword>
<dbReference type="CDD" id="cd00610">
    <property type="entry name" value="OAT_like"/>
    <property type="match status" value="1"/>
</dbReference>
<accession>A0A0D6XQ02</accession>
<dbReference type="GO" id="GO:0034386">
    <property type="term" value="F:4-aminobutyrate:2-oxoglutarate transaminase activity"/>
    <property type="evidence" value="ECO:0007669"/>
    <property type="project" value="UniProtKB-EC"/>
</dbReference>
<dbReference type="PANTHER" id="PTHR11986:SF58">
    <property type="entry name" value="LEUCINE_METHIONINE RACEMASE"/>
    <property type="match status" value="1"/>
</dbReference>
<dbReference type="Pfam" id="PF00202">
    <property type="entry name" value="Aminotran_3"/>
    <property type="match status" value="1"/>
</dbReference>
<dbReference type="RefSeq" id="WP_044360914.1">
    <property type="nucleotide sequence ID" value="NZ_JXWY01000057.1"/>
</dbReference>
<dbReference type="EMBL" id="JXWY01000057">
    <property type="protein sequence ID" value="KIX90316.1"/>
    <property type="molecule type" value="Genomic_DNA"/>
</dbReference>
<dbReference type="InterPro" id="IPR015422">
    <property type="entry name" value="PyrdxlP-dep_Trfase_small"/>
</dbReference>
<dbReference type="InterPro" id="IPR005814">
    <property type="entry name" value="Aminotrans_3"/>
</dbReference>
<dbReference type="InterPro" id="IPR049704">
    <property type="entry name" value="Aminotrans_3_PPA_site"/>
</dbReference>
<dbReference type="Proteomes" id="UP000032366">
    <property type="component" value="Unassembled WGS sequence"/>
</dbReference>
<evidence type="ECO:0000256" key="1">
    <source>
        <dbReference type="ARBA" id="ARBA00001933"/>
    </source>
</evidence>
<protein>
    <submittedName>
        <fullName evidence="7">4-aminobutyrate aminotransferase</fullName>
        <ecNumber evidence="7">2.6.1.19</ecNumber>
    </submittedName>
</protein>
<dbReference type="Proteomes" id="UP000254100">
    <property type="component" value="Unassembled WGS sequence"/>
</dbReference>
<dbReference type="PIRSF" id="PIRSF000521">
    <property type="entry name" value="Transaminase_4ab_Lys_Orn"/>
    <property type="match status" value="1"/>
</dbReference>
<evidence type="ECO:0000256" key="5">
    <source>
        <dbReference type="RuleBase" id="RU003560"/>
    </source>
</evidence>
<dbReference type="PANTHER" id="PTHR11986">
    <property type="entry name" value="AMINOTRANSFERASE CLASS III"/>
    <property type="match status" value="1"/>
</dbReference>
<dbReference type="OrthoDB" id="9807885at2"/>
<dbReference type="EMBL" id="UHDT01000001">
    <property type="protein sequence ID" value="SUM56866.1"/>
    <property type="molecule type" value="Genomic_DNA"/>
</dbReference>
<evidence type="ECO:0000256" key="3">
    <source>
        <dbReference type="ARBA" id="ARBA00022490"/>
    </source>
</evidence>
<keyword evidence="8" id="KW-1185">Reference proteome</keyword>
<dbReference type="GO" id="GO:0030170">
    <property type="term" value="F:pyridoxal phosphate binding"/>
    <property type="evidence" value="ECO:0007669"/>
    <property type="project" value="InterPro"/>
</dbReference>
<comment type="cofactor">
    <cofactor evidence="1">
        <name>pyridoxal 5'-phosphate</name>
        <dbReference type="ChEBI" id="CHEBI:597326"/>
    </cofactor>
</comment>
<dbReference type="InterPro" id="IPR015424">
    <property type="entry name" value="PyrdxlP-dep_Trfase"/>
</dbReference>
<dbReference type="FunFam" id="3.40.640.10:FF:000004">
    <property type="entry name" value="Acetylornithine aminotransferase"/>
    <property type="match status" value="1"/>
</dbReference>
<evidence type="ECO:0000256" key="4">
    <source>
        <dbReference type="ARBA" id="ARBA00022898"/>
    </source>
</evidence>
<dbReference type="Gene3D" id="3.40.640.10">
    <property type="entry name" value="Type I PLP-dependent aspartate aminotransferase-like (Major domain)"/>
    <property type="match status" value="1"/>
</dbReference>
<evidence type="ECO:0000313" key="6">
    <source>
        <dbReference type="EMBL" id="KIX90316.1"/>
    </source>
</evidence>
<dbReference type="SUPFAM" id="SSF53383">
    <property type="entry name" value="PLP-dependent transferases"/>
    <property type="match status" value="1"/>
</dbReference>
<dbReference type="Gene3D" id="3.90.1150.10">
    <property type="entry name" value="Aspartate Aminotransferase, domain 1"/>
    <property type="match status" value="1"/>
</dbReference>
<dbReference type="NCBIfam" id="NF006368">
    <property type="entry name" value="PRK08593.1"/>
    <property type="match status" value="1"/>
</dbReference>
<dbReference type="InterPro" id="IPR015421">
    <property type="entry name" value="PyrdxlP-dep_Trfase_major"/>
</dbReference>
<evidence type="ECO:0000313" key="8">
    <source>
        <dbReference type="Proteomes" id="UP000032366"/>
    </source>
</evidence>
<dbReference type="STRING" id="569857.TP70_08240"/>
<keyword evidence="7" id="KW-0032">Aminotransferase</keyword>
<keyword evidence="4 5" id="KW-0663">Pyridoxal phosphate</keyword>
<name>A0A0D6XQ02_9STAP</name>
<dbReference type="InterPro" id="IPR050103">
    <property type="entry name" value="Class-III_PLP-dep_AT"/>
</dbReference>
<comment type="similarity">
    <text evidence="2 5">Belongs to the class-III pyridoxal-phosphate-dependent aminotransferase family.</text>
</comment>
<sequence>MIGEDRVQTIINQDQKYFAKAGRIPYYPLVIKEAHGSTLVDINGKTYIDLLSSASSQNVGHTPKKVVEAIQQQVARMVHYTPAYMHHEPLTKLAEKLCKLSPGNFEKQVLFGLTGSDACDGMIKFARGYTGRPYVISFTNAYHGSTYGAISASSIALNMRRKIGPLLPGFFHIPYPDAYRGLYNDSEPTTVEGYLAPLKDMFKTYVPPEEVACIMVETFQGDGGLLEPVPGYFEALADLCKAHGILLAVDDIQQGFGRTGKFSSIEHFDIEADLIAYGKSIAGGMPMSAIVGRKEVMEALDAPAHLFTTGANPVCCEAAIATIDLLEEENLISETARKGALVKARMQQWLTQYECVGDVRGKGLSIGIEIVSDKKNKTKDAAAALKICNYCFDHGVVIIAIAGSVLRFQPPLVITDDELNQALTTLEAAIEALENGMLDRYQIEGQGW</sequence>
<evidence type="ECO:0000256" key="2">
    <source>
        <dbReference type="ARBA" id="ARBA00008954"/>
    </source>
</evidence>
<dbReference type="GO" id="GO:0042802">
    <property type="term" value="F:identical protein binding"/>
    <property type="evidence" value="ECO:0007669"/>
    <property type="project" value="TreeGrafter"/>
</dbReference>
<evidence type="ECO:0000313" key="7">
    <source>
        <dbReference type="EMBL" id="SUM56866.1"/>
    </source>
</evidence>
<reference evidence="6 8" key="1">
    <citation type="submission" date="2015-01" db="EMBL/GenBank/DDBJ databases">
        <authorList>
            <person name="Guo J."/>
        </authorList>
    </citation>
    <scope>NUCLEOTIDE SEQUENCE [LARGE SCALE GENOMIC DNA]</scope>
    <source>
        <strain evidence="6 8">DSM 22147</strain>
    </source>
</reference>
<dbReference type="AlphaFoldDB" id="A0A0D6XQ02"/>
<gene>
    <name evidence="7" type="primary">gabT</name>
    <name evidence="7" type="ORF">NCTC13832_00527</name>
    <name evidence="6" type="ORF">TP70_08240</name>
</gene>
<reference evidence="7 9" key="2">
    <citation type="submission" date="2018-06" db="EMBL/GenBank/DDBJ databases">
        <authorList>
            <consortium name="Pathogen Informatics"/>
            <person name="Doyle S."/>
        </authorList>
    </citation>
    <scope>NUCLEOTIDE SEQUENCE [LARGE SCALE GENOMIC DNA]</scope>
    <source>
        <strain evidence="7 9">NCTC13832</strain>
    </source>
</reference>